<keyword evidence="3" id="KW-0732">Signal</keyword>
<dbReference type="GO" id="GO:0006508">
    <property type="term" value="P:proteolysis"/>
    <property type="evidence" value="ECO:0007669"/>
    <property type="project" value="InterPro"/>
</dbReference>
<evidence type="ECO:0000259" key="4">
    <source>
        <dbReference type="Pfam" id="PF00082"/>
    </source>
</evidence>
<sequence>MKKIITKVLPILALLLSRYQPAAAQLRVAETTILQRYALDTLTALPTKVPLLVKFIKVPDEKTLARCGVIKALSGQHYIVQSLPLDSALLKKVQYSYIAGPNRKATDALLAKLESLRATDSITVQLSYTGEHFTSPLTTVVRTIATYRVAVVKVSKKDWPALISRTDIIAADIIQQPASEIIINTINPYVNRINVAQQQFPQVRGKSVTVSVKEDLFDTTDIDLVGRYVLSAGSSDINSPHATIMATLIAGAGNSGIKALGVAPAARLSSVGYGMLYPDDATYYRQFGITVQNHSYGSDTSNRYGAEAAAYDQHILEADTLVHVFSSGNAGASAARDGRYQGLPAYANLTGNYKHAKNVLVVGGTDANFQVSALSSRGPAYDGRIKPEVVAYGQDGTSGAAALTSGIVTLLQDAYRQQHGVAPSSALIKALLINSATLPAGVRPAYTHGYGSLHAAGALATLTAGHYRQGMVTTSSDAAFDIQVPPGLQQVKITLYWNDLPAAPNAAQALINDLDMQVVTADNKSWRPWVLNTFPSLDSLKKPAQRGIDSLNNTEQISIDQPAAGNLHISITKRRLATISQSFYIVYSFETQPSFAWQNPVAGAILLAAQQTPLQWETTYSGNGALSYSTDNGSTWNTIASQVPLQQPWNWVVPPLFSQVLLKLTLTDTSFVSPPCYISPQLTLNTGFNCSDTAQLYWNTLPSATGYQVYIYNQGVMKPYQLVKDSFLFIPKRTVSSVYYAVSPVAPAGWEGARSYAVDYTRQGVGCYVQTLLADKTTDNQVWLSLSLGSTYLLKNIYWERYSVTGWTRLGTQLVSNATNYNFMDSHPYEGIVQYRVALETVDGRIFYSDVAVVNILLQHDILVFPNPVISQLYILDAQPRSRQLVLIDMSGRTVMRRTLSDMQETVSMDRLPPGVYHCSIFLGNQRIYSGKIVKQ</sequence>
<accession>A0A365XS74</accession>
<dbReference type="InterPro" id="IPR000209">
    <property type="entry name" value="Peptidase_S8/S53_dom"/>
</dbReference>
<name>A0A365XS74_9BACT</name>
<comment type="caution">
    <text evidence="6">The sequence shown here is derived from an EMBL/GenBank/DDBJ whole genome shotgun (WGS) entry which is preliminary data.</text>
</comment>
<feature type="domain" description="Secretion system C-terminal sorting" evidence="5">
    <location>
        <begin position="864"/>
        <end position="932"/>
    </location>
</feature>
<dbReference type="OrthoDB" id="9792152at2"/>
<protein>
    <recommendedName>
        <fullName evidence="8">Peptidase S8/S53 domain-containing protein</fullName>
    </recommendedName>
</protein>
<dbReference type="PANTHER" id="PTHR43399">
    <property type="entry name" value="SUBTILISIN-RELATED"/>
    <property type="match status" value="1"/>
</dbReference>
<feature type="signal peptide" evidence="3">
    <location>
        <begin position="1"/>
        <end position="24"/>
    </location>
</feature>
<dbReference type="SUPFAM" id="SSF49785">
    <property type="entry name" value="Galactose-binding domain-like"/>
    <property type="match status" value="1"/>
</dbReference>
<proteinExistence type="inferred from homology"/>
<dbReference type="Pfam" id="PF18962">
    <property type="entry name" value="Por_Secre_tail"/>
    <property type="match status" value="1"/>
</dbReference>
<organism evidence="6 7">
    <name type="scientific">Chitinophaga flava</name>
    <dbReference type="NCBI Taxonomy" id="2259036"/>
    <lineage>
        <taxon>Bacteria</taxon>
        <taxon>Pseudomonadati</taxon>
        <taxon>Bacteroidota</taxon>
        <taxon>Chitinophagia</taxon>
        <taxon>Chitinophagales</taxon>
        <taxon>Chitinophagaceae</taxon>
        <taxon>Chitinophaga</taxon>
    </lineage>
</organism>
<evidence type="ECO:0000256" key="3">
    <source>
        <dbReference type="SAM" id="SignalP"/>
    </source>
</evidence>
<dbReference type="Gene3D" id="3.40.50.200">
    <property type="entry name" value="Peptidase S8/S53 domain"/>
    <property type="match status" value="1"/>
</dbReference>
<dbReference type="GO" id="GO:0004252">
    <property type="term" value="F:serine-type endopeptidase activity"/>
    <property type="evidence" value="ECO:0007669"/>
    <property type="project" value="InterPro"/>
</dbReference>
<evidence type="ECO:0008006" key="8">
    <source>
        <dbReference type="Google" id="ProtNLM"/>
    </source>
</evidence>
<evidence type="ECO:0000313" key="6">
    <source>
        <dbReference type="EMBL" id="RBL89183.1"/>
    </source>
</evidence>
<evidence type="ECO:0000256" key="1">
    <source>
        <dbReference type="ARBA" id="ARBA00011073"/>
    </source>
</evidence>
<comment type="similarity">
    <text evidence="1 2">Belongs to the peptidase S8 family.</text>
</comment>
<dbReference type="InterPro" id="IPR034058">
    <property type="entry name" value="TagA/B/C/D_pept_dom"/>
</dbReference>
<dbReference type="Pfam" id="PF00082">
    <property type="entry name" value="Peptidase_S8"/>
    <property type="match status" value="1"/>
</dbReference>
<evidence type="ECO:0000256" key="2">
    <source>
        <dbReference type="PROSITE-ProRule" id="PRU01240"/>
    </source>
</evidence>
<feature type="domain" description="Peptidase S8/S53" evidence="4">
    <location>
        <begin position="205"/>
        <end position="450"/>
    </location>
</feature>
<dbReference type="Gene3D" id="2.60.120.380">
    <property type="match status" value="1"/>
</dbReference>
<keyword evidence="7" id="KW-1185">Reference proteome</keyword>
<feature type="chain" id="PRO_5016685257" description="Peptidase S8/S53 domain-containing protein" evidence="3">
    <location>
        <begin position="25"/>
        <end position="936"/>
    </location>
</feature>
<evidence type="ECO:0000313" key="7">
    <source>
        <dbReference type="Proteomes" id="UP000253410"/>
    </source>
</evidence>
<dbReference type="PANTHER" id="PTHR43399:SF4">
    <property type="entry name" value="CELL WALL-ASSOCIATED PROTEASE"/>
    <property type="match status" value="1"/>
</dbReference>
<dbReference type="InterPro" id="IPR008979">
    <property type="entry name" value="Galactose-bd-like_sf"/>
</dbReference>
<dbReference type="CDD" id="cd04842">
    <property type="entry name" value="Peptidases_S8_Kp43_protease"/>
    <property type="match status" value="1"/>
</dbReference>
<dbReference type="SUPFAM" id="SSF52743">
    <property type="entry name" value="Subtilisin-like"/>
    <property type="match status" value="1"/>
</dbReference>
<dbReference type="NCBIfam" id="TIGR04183">
    <property type="entry name" value="Por_Secre_tail"/>
    <property type="match status" value="1"/>
</dbReference>
<dbReference type="AlphaFoldDB" id="A0A365XS74"/>
<dbReference type="InterPro" id="IPR026444">
    <property type="entry name" value="Secre_tail"/>
</dbReference>
<dbReference type="InterPro" id="IPR051048">
    <property type="entry name" value="Peptidase_S8/S53_subtilisin"/>
</dbReference>
<dbReference type="RefSeq" id="WP_113617929.1">
    <property type="nucleotide sequence ID" value="NZ_QFFJ01000002.1"/>
</dbReference>
<reference evidence="6 7" key="1">
    <citation type="submission" date="2018-05" db="EMBL/GenBank/DDBJ databases">
        <title>Chitinophaga sp. K3CV102501T nov., isolated from isolated from a monsoon evergreen broad-leaved forest soil.</title>
        <authorList>
            <person name="Lv Y."/>
        </authorList>
    </citation>
    <scope>NUCLEOTIDE SEQUENCE [LARGE SCALE GENOMIC DNA]</scope>
    <source>
        <strain evidence="6 7">GDMCC 1.1325</strain>
    </source>
</reference>
<evidence type="ECO:0000259" key="5">
    <source>
        <dbReference type="Pfam" id="PF18962"/>
    </source>
</evidence>
<gene>
    <name evidence="6" type="ORF">DF182_21905</name>
</gene>
<comment type="caution">
    <text evidence="2">Lacks conserved residue(s) required for the propagation of feature annotation.</text>
</comment>
<dbReference type="Proteomes" id="UP000253410">
    <property type="component" value="Unassembled WGS sequence"/>
</dbReference>
<dbReference type="EMBL" id="QFFJ01000002">
    <property type="protein sequence ID" value="RBL89183.1"/>
    <property type="molecule type" value="Genomic_DNA"/>
</dbReference>
<dbReference type="PROSITE" id="PS51892">
    <property type="entry name" value="SUBTILASE"/>
    <property type="match status" value="1"/>
</dbReference>
<dbReference type="InterPro" id="IPR036852">
    <property type="entry name" value="Peptidase_S8/S53_dom_sf"/>
</dbReference>